<dbReference type="Gene3D" id="3.40.630.30">
    <property type="match status" value="1"/>
</dbReference>
<protein>
    <submittedName>
        <fullName evidence="4">Acetyltransferase (GNAT) family protein</fullName>
    </submittedName>
</protein>
<keyword evidence="1 4" id="KW-0808">Transferase</keyword>
<gene>
    <name evidence="4" type="ORF">SAMN05444355_1188</name>
</gene>
<dbReference type="Pfam" id="PF00583">
    <property type="entry name" value="Acetyltransf_1"/>
    <property type="match status" value="1"/>
</dbReference>
<keyword evidence="2" id="KW-0012">Acyltransferase</keyword>
<evidence type="ECO:0000313" key="4">
    <source>
        <dbReference type="EMBL" id="SER64350.1"/>
    </source>
</evidence>
<evidence type="ECO:0000313" key="5">
    <source>
        <dbReference type="Proteomes" id="UP000183658"/>
    </source>
</evidence>
<dbReference type="InterPro" id="IPR050680">
    <property type="entry name" value="YpeA/RimI_acetyltransf"/>
</dbReference>
<dbReference type="PANTHER" id="PTHR43420">
    <property type="entry name" value="ACETYLTRANSFERASE"/>
    <property type="match status" value="1"/>
</dbReference>
<dbReference type="Proteomes" id="UP000183658">
    <property type="component" value="Unassembled WGS sequence"/>
</dbReference>
<dbReference type="InterPro" id="IPR000182">
    <property type="entry name" value="GNAT_dom"/>
</dbReference>
<evidence type="ECO:0000259" key="3">
    <source>
        <dbReference type="PROSITE" id="PS51186"/>
    </source>
</evidence>
<dbReference type="EMBL" id="FOFZ01000018">
    <property type="protein sequence ID" value="SER64350.1"/>
    <property type="molecule type" value="Genomic_DNA"/>
</dbReference>
<dbReference type="CDD" id="cd04301">
    <property type="entry name" value="NAT_SF"/>
    <property type="match status" value="1"/>
</dbReference>
<proteinExistence type="predicted"/>
<sequence length="155" mass="17925">MKMNKINIRKARLEDLKLLLEFEKGIITAERPFDPTLKEGKINYYDIEMMISAPHIEILVAEIDSEIVGSGYARIETAKPYLNHDSYAYLGFMYTDPKYRGKGINGIIINTLKEWCQSQNITEMRLDVYNDNPSAIRAYEKVGFKKHLVNMRTGL</sequence>
<reference evidence="5" key="1">
    <citation type="submission" date="2016-10" db="EMBL/GenBank/DDBJ databases">
        <authorList>
            <person name="Varghese N."/>
            <person name="Submissions S."/>
        </authorList>
    </citation>
    <scope>NUCLEOTIDE SEQUENCE [LARGE SCALE GENOMIC DNA]</scope>
    <source>
        <strain evidence="5">DSM 15719</strain>
    </source>
</reference>
<dbReference type="GO" id="GO:0016747">
    <property type="term" value="F:acyltransferase activity, transferring groups other than amino-acyl groups"/>
    <property type="evidence" value="ECO:0007669"/>
    <property type="project" value="InterPro"/>
</dbReference>
<evidence type="ECO:0000256" key="1">
    <source>
        <dbReference type="ARBA" id="ARBA00022679"/>
    </source>
</evidence>
<feature type="domain" description="N-acetyltransferase" evidence="3">
    <location>
        <begin position="6"/>
        <end position="155"/>
    </location>
</feature>
<dbReference type="PROSITE" id="PS51186">
    <property type="entry name" value="GNAT"/>
    <property type="match status" value="1"/>
</dbReference>
<dbReference type="AlphaFoldDB" id="A0A1H9QV81"/>
<name>A0A1H9QV81_FLAFI</name>
<keyword evidence="5" id="KW-1185">Reference proteome</keyword>
<dbReference type="SUPFAM" id="SSF55729">
    <property type="entry name" value="Acyl-CoA N-acyltransferases (Nat)"/>
    <property type="match status" value="1"/>
</dbReference>
<accession>A0A1H9QV81</accession>
<evidence type="ECO:0000256" key="2">
    <source>
        <dbReference type="ARBA" id="ARBA00023315"/>
    </source>
</evidence>
<dbReference type="InterPro" id="IPR016181">
    <property type="entry name" value="Acyl_CoA_acyltransferase"/>
</dbReference>
<organism evidence="4 5">
    <name type="scientific">Flavobacterium frigoris</name>
    <dbReference type="NCBI Taxonomy" id="229204"/>
    <lineage>
        <taxon>Bacteria</taxon>
        <taxon>Pseudomonadati</taxon>
        <taxon>Bacteroidota</taxon>
        <taxon>Flavobacteriia</taxon>
        <taxon>Flavobacteriales</taxon>
        <taxon>Flavobacteriaceae</taxon>
        <taxon>Flavobacterium</taxon>
    </lineage>
</organism>